<gene>
    <name evidence="1" type="ORF">DFQ01_11056</name>
</gene>
<proteinExistence type="predicted"/>
<evidence type="ECO:0008006" key="3">
    <source>
        <dbReference type="Google" id="ProtNLM"/>
    </source>
</evidence>
<organism evidence="1 2">
    <name type="scientific">Paenibacillus cellulosilyticus</name>
    <dbReference type="NCBI Taxonomy" id="375489"/>
    <lineage>
        <taxon>Bacteria</taxon>
        <taxon>Bacillati</taxon>
        <taxon>Bacillota</taxon>
        <taxon>Bacilli</taxon>
        <taxon>Bacillales</taxon>
        <taxon>Paenibacillaceae</taxon>
        <taxon>Paenibacillus</taxon>
    </lineage>
</organism>
<evidence type="ECO:0000313" key="1">
    <source>
        <dbReference type="EMBL" id="PWW01166.1"/>
    </source>
</evidence>
<dbReference type="AlphaFoldDB" id="A0A2V2YTK4"/>
<dbReference type="Gene3D" id="3.40.50.300">
    <property type="entry name" value="P-loop containing nucleotide triphosphate hydrolases"/>
    <property type="match status" value="1"/>
</dbReference>
<dbReference type="InterPro" id="IPR027417">
    <property type="entry name" value="P-loop_NTPase"/>
</dbReference>
<accession>A0A2V2YTK4</accession>
<evidence type="ECO:0000313" key="2">
    <source>
        <dbReference type="Proteomes" id="UP000246635"/>
    </source>
</evidence>
<comment type="caution">
    <text evidence="1">The sequence shown here is derived from an EMBL/GenBank/DDBJ whole genome shotgun (WGS) entry which is preliminary data.</text>
</comment>
<reference evidence="1 2" key="1">
    <citation type="submission" date="2018-05" db="EMBL/GenBank/DDBJ databases">
        <title>Genomic Encyclopedia of Type Strains, Phase III (KMG-III): the genomes of soil and plant-associated and newly described type strains.</title>
        <authorList>
            <person name="Whitman W."/>
        </authorList>
    </citation>
    <scope>NUCLEOTIDE SEQUENCE [LARGE SCALE GENOMIC DNA]</scope>
    <source>
        <strain evidence="1 2">CECT 5696</strain>
    </source>
</reference>
<name>A0A2V2YTK4_9BACL</name>
<dbReference type="SUPFAM" id="SSF52540">
    <property type="entry name" value="P-loop containing nucleoside triphosphate hydrolases"/>
    <property type="match status" value="1"/>
</dbReference>
<dbReference type="OrthoDB" id="2531964at2"/>
<sequence>MRPKVNEVFIPGAFPKYTYVSRESEEYEETYESRLRYCLNTAGFLTSIVGPSKTGKTVLCEKVIGLPKVVSLTGNDFKDAEDFWITLAKKVRLPLGTAFVHQESLEGEGLAGTKEARTASRSESYGSNKDEVINFFKNNDLVLVIDDFHYATENMQYEIAYQLKDAIRYSFKAIVISLPHRSDDAIRKNGDLSGRLNLVNIEPWTPDELKEIAITGFEELGVTINDSLVTSMAQESLSSPQLMQSNCLNLGLLREDDPNIDLETLNVEILNKTYKRTSLNHLTYQEVARKIKAGPYTRGKTRKSYTTIHNGITADIYELVVKAIAVDPPTVRLSTDEMKQRIDSLIEKAEDKPERKKIVNTIQQIQNIINTSEQMYQVFEYKDEQIYILEPLFLFYLRWGKL</sequence>
<keyword evidence="2" id="KW-1185">Reference proteome</keyword>
<protein>
    <recommendedName>
        <fullName evidence="3">AAA domain-containing protein</fullName>
    </recommendedName>
</protein>
<dbReference type="Proteomes" id="UP000246635">
    <property type="component" value="Unassembled WGS sequence"/>
</dbReference>
<dbReference type="EMBL" id="QGTQ01000010">
    <property type="protein sequence ID" value="PWW01166.1"/>
    <property type="molecule type" value="Genomic_DNA"/>
</dbReference>
<dbReference type="RefSeq" id="WP_110044663.1">
    <property type="nucleotide sequence ID" value="NZ_CP054613.1"/>
</dbReference>